<dbReference type="Pfam" id="PF06580">
    <property type="entry name" value="His_kinase"/>
    <property type="match status" value="1"/>
</dbReference>
<evidence type="ECO:0000313" key="4">
    <source>
        <dbReference type="Proteomes" id="UP000322791"/>
    </source>
</evidence>
<dbReference type="GO" id="GO:0016020">
    <property type="term" value="C:membrane"/>
    <property type="evidence" value="ECO:0007669"/>
    <property type="project" value="InterPro"/>
</dbReference>
<feature type="transmembrane region" description="Helical" evidence="1">
    <location>
        <begin position="37"/>
        <end position="59"/>
    </location>
</feature>
<keyword evidence="1" id="KW-1133">Transmembrane helix</keyword>
<dbReference type="GO" id="GO:0000155">
    <property type="term" value="F:phosphorelay sensor kinase activity"/>
    <property type="evidence" value="ECO:0007669"/>
    <property type="project" value="InterPro"/>
</dbReference>
<organism evidence="3 4">
    <name type="scientific">Hymenobacter lutimineralis</name>
    <dbReference type="NCBI Taxonomy" id="2606448"/>
    <lineage>
        <taxon>Bacteria</taxon>
        <taxon>Pseudomonadati</taxon>
        <taxon>Bacteroidota</taxon>
        <taxon>Cytophagia</taxon>
        <taxon>Cytophagales</taxon>
        <taxon>Hymenobacteraceae</taxon>
        <taxon>Hymenobacter</taxon>
    </lineage>
</organism>
<protein>
    <submittedName>
        <fullName evidence="3">Histidine kinase</fullName>
    </submittedName>
</protein>
<gene>
    <name evidence="3" type="ORF">FY528_10055</name>
</gene>
<sequence length="347" mass="39121">MKSYALRWHILGWLAYTSYEVVGKLLERAGSPLRSGLWLTASFIFIRVVEFYLCYLVVYPRFLRAGHTGRLVAALGGVVALFIGMRATLEEVLFPALLGFRNYGLEGAFAYRAGYYIIDNVYFASPVIVISAAIWAAQAAFRREQENRQLREEKRAAEVAFLKTQINPHFLYNTLNMLFSLAYPVAKPVAEAILKLSELMRYMLHESPDGQVRLEQEIEYLHNYLDLYRLRFPNHFHVHLSVTGEPAGCRVAPLLLIPLVENAIKHGVLDDPNTPVHIHLRIGGGQVQFQVDNQRSDNHKDHTTGIGLPNLRRRLELLYPGRHGLDLAAGEGRFTASLRLVSGAGPA</sequence>
<reference evidence="3 4" key="1">
    <citation type="submission" date="2019-08" db="EMBL/GenBank/DDBJ databases">
        <authorList>
            <person name="Seo M.-J."/>
        </authorList>
    </citation>
    <scope>NUCLEOTIDE SEQUENCE [LARGE SCALE GENOMIC DNA]</scope>
    <source>
        <strain evidence="3 4">KIGAM108</strain>
    </source>
</reference>
<dbReference type="AlphaFoldDB" id="A0A5D6V3Z4"/>
<feature type="domain" description="Signal transduction histidine kinase internal region" evidence="2">
    <location>
        <begin position="157"/>
        <end position="235"/>
    </location>
</feature>
<keyword evidence="1" id="KW-0472">Membrane</keyword>
<dbReference type="InterPro" id="IPR036890">
    <property type="entry name" value="HATPase_C_sf"/>
</dbReference>
<proteinExistence type="predicted"/>
<feature type="transmembrane region" description="Helical" evidence="1">
    <location>
        <begin position="121"/>
        <end position="141"/>
    </location>
</feature>
<dbReference type="Gene3D" id="3.30.565.10">
    <property type="entry name" value="Histidine kinase-like ATPase, C-terminal domain"/>
    <property type="match status" value="1"/>
</dbReference>
<dbReference type="InterPro" id="IPR010559">
    <property type="entry name" value="Sig_transdc_His_kin_internal"/>
</dbReference>
<dbReference type="RefSeq" id="WP_149070876.1">
    <property type="nucleotide sequence ID" value="NZ_VTHL01000009.1"/>
</dbReference>
<feature type="transmembrane region" description="Helical" evidence="1">
    <location>
        <begin position="71"/>
        <end position="89"/>
    </location>
</feature>
<dbReference type="SUPFAM" id="SSF55874">
    <property type="entry name" value="ATPase domain of HSP90 chaperone/DNA topoisomerase II/histidine kinase"/>
    <property type="match status" value="1"/>
</dbReference>
<dbReference type="InterPro" id="IPR050640">
    <property type="entry name" value="Bact_2-comp_sensor_kinase"/>
</dbReference>
<accession>A0A5D6V3Z4</accession>
<keyword evidence="3" id="KW-0418">Kinase</keyword>
<dbReference type="Proteomes" id="UP000322791">
    <property type="component" value="Unassembled WGS sequence"/>
</dbReference>
<evidence type="ECO:0000313" key="3">
    <source>
        <dbReference type="EMBL" id="TYZ09579.1"/>
    </source>
</evidence>
<name>A0A5D6V3Z4_9BACT</name>
<keyword evidence="1" id="KW-0812">Transmembrane</keyword>
<dbReference type="EMBL" id="VTHL01000009">
    <property type="protein sequence ID" value="TYZ09579.1"/>
    <property type="molecule type" value="Genomic_DNA"/>
</dbReference>
<dbReference type="PANTHER" id="PTHR34220">
    <property type="entry name" value="SENSOR HISTIDINE KINASE YPDA"/>
    <property type="match status" value="1"/>
</dbReference>
<evidence type="ECO:0000259" key="2">
    <source>
        <dbReference type="Pfam" id="PF06580"/>
    </source>
</evidence>
<keyword evidence="3" id="KW-0808">Transferase</keyword>
<dbReference type="PANTHER" id="PTHR34220:SF7">
    <property type="entry name" value="SENSOR HISTIDINE KINASE YPDA"/>
    <property type="match status" value="1"/>
</dbReference>
<comment type="caution">
    <text evidence="3">The sequence shown here is derived from an EMBL/GenBank/DDBJ whole genome shotgun (WGS) entry which is preliminary data.</text>
</comment>
<evidence type="ECO:0000256" key="1">
    <source>
        <dbReference type="SAM" id="Phobius"/>
    </source>
</evidence>
<keyword evidence="4" id="KW-1185">Reference proteome</keyword>